<dbReference type="PROSITE" id="PS00108">
    <property type="entry name" value="PROTEIN_KINASE_ST"/>
    <property type="match status" value="1"/>
</dbReference>
<evidence type="ECO:0000256" key="4">
    <source>
        <dbReference type="ARBA" id="ARBA00022840"/>
    </source>
</evidence>
<organism evidence="8 9">
    <name type="scientific">Tortispora caseinolytica NRRL Y-17796</name>
    <dbReference type="NCBI Taxonomy" id="767744"/>
    <lineage>
        <taxon>Eukaryota</taxon>
        <taxon>Fungi</taxon>
        <taxon>Dikarya</taxon>
        <taxon>Ascomycota</taxon>
        <taxon>Saccharomycotina</taxon>
        <taxon>Trigonopsidomycetes</taxon>
        <taxon>Trigonopsidales</taxon>
        <taxon>Trigonopsidaceae</taxon>
        <taxon>Tortispora</taxon>
    </lineage>
</organism>
<evidence type="ECO:0000256" key="2">
    <source>
        <dbReference type="ARBA" id="ARBA00022741"/>
    </source>
</evidence>
<dbReference type="Proteomes" id="UP000095023">
    <property type="component" value="Unassembled WGS sequence"/>
</dbReference>
<evidence type="ECO:0000256" key="1">
    <source>
        <dbReference type="ARBA" id="ARBA00022679"/>
    </source>
</evidence>
<evidence type="ECO:0000313" key="9">
    <source>
        <dbReference type="Proteomes" id="UP000095023"/>
    </source>
</evidence>
<keyword evidence="4" id="KW-0067">ATP-binding</keyword>
<keyword evidence="2" id="KW-0547">Nucleotide-binding</keyword>
<dbReference type="SMART" id="SM00220">
    <property type="entry name" value="S_TKc"/>
    <property type="match status" value="1"/>
</dbReference>
<keyword evidence="9" id="KW-1185">Reference proteome</keyword>
<feature type="region of interest" description="Disordered" evidence="6">
    <location>
        <begin position="181"/>
        <end position="219"/>
    </location>
</feature>
<dbReference type="PANTHER" id="PTHR11042">
    <property type="entry name" value="EUKARYOTIC TRANSLATION INITIATION FACTOR 2-ALPHA KINASE EIF2-ALPHA KINASE -RELATED"/>
    <property type="match status" value="1"/>
</dbReference>
<dbReference type="GO" id="GO:0005737">
    <property type="term" value="C:cytoplasm"/>
    <property type="evidence" value="ECO:0007669"/>
    <property type="project" value="TreeGrafter"/>
</dbReference>
<dbReference type="PANTHER" id="PTHR11042:SF196">
    <property type="entry name" value="MITOSIS INHIBITOR PROTEIN KINASE SWE1"/>
    <property type="match status" value="1"/>
</dbReference>
<dbReference type="AlphaFoldDB" id="A0A1E4TA37"/>
<feature type="compositionally biased region" description="Polar residues" evidence="6">
    <location>
        <begin position="181"/>
        <end position="210"/>
    </location>
</feature>
<reference evidence="9" key="1">
    <citation type="submission" date="2016-02" db="EMBL/GenBank/DDBJ databases">
        <title>Comparative genomics of biotechnologically important yeasts.</title>
        <authorList>
            <consortium name="DOE Joint Genome Institute"/>
            <person name="Riley R."/>
            <person name="Haridas S."/>
            <person name="Wolfe K.H."/>
            <person name="Lopes M.R."/>
            <person name="Hittinger C.T."/>
            <person name="Goker M."/>
            <person name="Salamov A."/>
            <person name="Wisecaver J."/>
            <person name="Long T.M."/>
            <person name="Aerts A.L."/>
            <person name="Barry K."/>
            <person name="Choi C."/>
            <person name="Clum A."/>
            <person name="Coughlan A.Y."/>
            <person name="Deshpande S."/>
            <person name="Douglass A.P."/>
            <person name="Hanson S.J."/>
            <person name="Klenk H.-P."/>
            <person name="Labutti K."/>
            <person name="Lapidus A."/>
            <person name="Lindquist E."/>
            <person name="Lipzen A."/>
            <person name="Meier-Kolthoff J.P."/>
            <person name="Ohm R.A."/>
            <person name="Otillar R.P."/>
            <person name="Pangilinan J."/>
            <person name="Peng Y."/>
            <person name="Rokas A."/>
            <person name="Rosa C.A."/>
            <person name="Scheuner C."/>
            <person name="Sibirny A.A."/>
            <person name="Slot J.C."/>
            <person name="Stielow J.B."/>
            <person name="Sun H."/>
            <person name="Kurtzman C.P."/>
            <person name="Blackwell M."/>
            <person name="Jeffries T.W."/>
            <person name="Grigoriev I.V."/>
        </authorList>
    </citation>
    <scope>NUCLEOTIDE SEQUENCE [LARGE SCALE GENOMIC DNA]</scope>
    <source>
        <strain evidence="9">NRRL Y-17796</strain>
    </source>
</reference>
<dbReference type="GO" id="GO:0005524">
    <property type="term" value="F:ATP binding"/>
    <property type="evidence" value="ECO:0007669"/>
    <property type="project" value="UniProtKB-KW"/>
</dbReference>
<dbReference type="GO" id="GO:0005634">
    <property type="term" value="C:nucleus"/>
    <property type="evidence" value="ECO:0007669"/>
    <property type="project" value="TreeGrafter"/>
</dbReference>
<dbReference type="OrthoDB" id="5337378at2759"/>
<protein>
    <recommendedName>
        <fullName evidence="7">Protein kinase domain-containing protein</fullName>
    </recommendedName>
</protein>
<dbReference type="InterPro" id="IPR008271">
    <property type="entry name" value="Ser/Thr_kinase_AS"/>
</dbReference>
<dbReference type="Gene3D" id="1.10.510.10">
    <property type="entry name" value="Transferase(Phosphotransferase) domain 1"/>
    <property type="match status" value="1"/>
</dbReference>
<dbReference type="GO" id="GO:0004713">
    <property type="term" value="F:protein tyrosine kinase activity"/>
    <property type="evidence" value="ECO:0007669"/>
    <property type="project" value="TreeGrafter"/>
</dbReference>
<proteinExistence type="inferred from homology"/>
<dbReference type="GO" id="GO:0110031">
    <property type="term" value="P:negative regulation of G2/MI transition of meiotic cell cycle"/>
    <property type="evidence" value="ECO:0007669"/>
    <property type="project" value="TreeGrafter"/>
</dbReference>
<comment type="similarity">
    <text evidence="5">Belongs to the protein kinase superfamily. Ser/Thr protein kinase family. GCN2 subfamily.</text>
</comment>
<keyword evidence="3" id="KW-0418">Kinase</keyword>
<dbReference type="InterPro" id="IPR050339">
    <property type="entry name" value="CC_SR_Kinase"/>
</dbReference>
<dbReference type="EMBL" id="KV453843">
    <property type="protein sequence ID" value="ODV88645.1"/>
    <property type="molecule type" value="Genomic_DNA"/>
</dbReference>
<evidence type="ECO:0000313" key="8">
    <source>
        <dbReference type="EMBL" id="ODV88645.1"/>
    </source>
</evidence>
<sequence length="294" mass="32875">MFDYWESNQHLYVLMEYCENGTLDVFLQDHGRVRRLDEWRVWKILVELALGLRFIHDSGYVHLDMKPANVLITFEGTLKISDFGMAAKLPITGDMEDREGDREYIAPEVLSKQQYGKPADIFSLGLMMLETAANIVLPDNGLHWQKLRSGDLSGAGRLSSGEIHSGTKGNSRMRTIDGLSAQASDPDFQNSMDSLGSATAPTDSLDSGSPTDDVAAPPSWYPRFMSEEGSLDELVKWMTVPLPENRATIHDIVNSESVRWVDRARKAGAVVYEGDYGPGPDDPMVVDENWRFEL</sequence>
<evidence type="ECO:0000259" key="7">
    <source>
        <dbReference type="PROSITE" id="PS50011"/>
    </source>
</evidence>
<dbReference type="PROSITE" id="PS50011">
    <property type="entry name" value="PROTEIN_KINASE_DOM"/>
    <property type="match status" value="1"/>
</dbReference>
<evidence type="ECO:0000256" key="6">
    <source>
        <dbReference type="SAM" id="MobiDB-lite"/>
    </source>
</evidence>
<name>A0A1E4TA37_9ASCO</name>
<keyword evidence="1" id="KW-0808">Transferase</keyword>
<evidence type="ECO:0000256" key="3">
    <source>
        <dbReference type="ARBA" id="ARBA00022777"/>
    </source>
</evidence>
<dbReference type="InterPro" id="IPR000719">
    <property type="entry name" value="Prot_kinase_dom"/>
</dbReference>
<dbReference type="SUPFAM" id="SSF56112">
    <property type="entry name" value="Protein kinase-like (PK-like)"/>
    <property type="match status" value="1"/>
</dbReference>
<dbReference type="InterPro" id="IPR011009">
    <property type="entry name" value="Kinase-like_dom_sf"/>
</dbReference>
<dbReference type="Pfam" id="PF00069">
    <property type="entry name" value="Pkinase"/>
    <property type="match status" value="1"/>
</dbReference>
<feature type="domain" description="Protein kinase" evidence="7">
    <location>
        <begin position="1"/>
        <end position="261"/>
    </location>
</feature>
<evidence type="ECO:0000256" key="5">
    <source>
        <dbReference type="ARBA" id="ARBA00037982"/>
    </source>
</evidence>
<gene>
    <name evidence="8" type="ORF">CANCADRAFT_26922</name>
</gene>
<accession>A0A1E4TA37</accession>